<dbReference type="Gene3D" id="1.10.10.2840">
    <property type="entry name" value="PucR C-terminal helix-turn-helix domain"/>
    <property type="match status" value="1"/>
</dbReference>
<dbReference type="Pfam" id="PF17853">
    <property type="entry name" value="GGDEF_2"/>
    <property type="match status" value="1"/>
</dbReference>
<dbReference type="Pfam" id="PF13556">
    <property type="entry name" value="HTH_30"/>
    <property type="match status" value="1"/>
</dbReference>
<evidence type="ECO:0000259" key="3">
    <source>
        <dbReference type="Pfam" id="PF17853"/>
    </source>
</evidence>
<dbReference type="eggNOG" id="COG2508">
    <property type="taxonomic scope" value="Bacteria"/>
</dbReference>
<dbReference type="AlphaFoldDB" id="C9KNB9"/>
<feature type="domain" description="CdaR GGDEF-like" evidence="3">
    <location>
        <begin position="149"/>
        <end position="276"/>
    </location>
</feature>
<dbReference type="GeneID" id="93481612"/>
<reference evidence="4" key="1">
    <citation type="submission" date="2009-09" db="EMBL/GenBank/DDBJ databases">
        <authorList>
            <person name="Weinstock G."/>
            <person name="Sodergren E."/>
            <person name="Clifton S."/>
            <person name="Fulton L."/>
            <person name="Fulton B."/>
            <person name="Courtney L."/>
            <person name="Fronick C."/>
            <person name="Harrison M."/>
            <person name="Strong C."/>
            <person name="Farmer C."/>
            <person name="Delahaunty K."/>
            <person name="Markovic C."/>
            <person name="Hall O."/>
            <person name="Minx P."/>
            <person name="Tomlinson C."/>
            <person name="Mitreva M."/>
            <person name="Nelson J."/>
            <person name="Hou S."/>
            <person name="Wollam A."/>
            <person name="Pepin K.H."/>
            <person name="Johnson M."/>
            <person name="Bhonagiri V."/>
            <person name="Nash W.E."/>
            <person name="Warren W."/>
            <person name="Chinwalla A."/>
            <person name="Mardis E.R."/>
            <person name="Wilson R.K."/>
        </authorList>
    </citation>
    <scope>NUCLEOTIDE SEQUENCE [LARGE SCALE GENOMIC DNA]</scope>
    <source>
        <strain evidence="4">DSM 20544</strain>
    </source>
</reference>
<dbReference type="InterPro" id="IPR025736">
    <property type="entry name" value="PucR_C-HTH_dom"/>
</dbReference>
<evidence type="ECO:0000259" key="2">
    <source>
        <dbReference type="Pfam" id="PF13556"/>
    </source>
</evidence>
<protein>
    <recommendedName>
        <fullName evidence="6">PucR C-terminal helix-turn-helix domain-containing protein</fullName>
    </recommendedName>
</protein>
<evidence type="ECO:0000256" key="1">
    <source>
        <dbReference type="ARBA" id="ARBA00006754"/>
    </source>
</evidence>
<comment type="similarity">
    <text evidence="1">Belongs to the CdaR family.</text>
</comment>
<accession>C9KNB9</accession>
<name>C9KNB9_9FIRM</name>
<dbReference type="RefSeq" id="WP_005841362.1">
    <property type="nucleotide sequence ID" value="NZ_GG697142.2"/>
</dbReference>
<dbReference type="PANTHER" id="PTHR33744:SF1">
    <property type="entry name" value="DNA-BINDING TRANSCRIPTIONAL ACTIVATOR ADER"/>
    <property type="match status" value="1"/>
</dbReference>
<keyword evidence="5" id="KW-1185">Reference proteome</keyword>
<evidence type="ECO:0008006" key="6">
    <source>
        <dbReference type="Google" id="ProtNLM"/>
    </source>
</evidence>
<comment type="caution">
    <text evidence="4">The sequence shown here is derived from an EMBL/GenBank/DDBJ whole genome shotgun (WGS) entry which is preliminary data.</text>
</comment>
<evidence type="ECO:0000313" key="5">
    <source>
        <dbReference type="Proteomes" id="UP000003671"/>
    </source>
</evidence>
<sequence>MDQKSYELLQTSIVQGADGLGRYLKKILSKPILLVAGNGREFYPERIPVAESIRKILCHMPSFQDEQYYYMHDRRLLVLQTSLPQEELRLFLFISRTTEDEIDGLVQKVKPVRLALSYFLRSQIDLGQEVRRVTDQILTKAFASTQYRLEDLLHQNGIDLDAAQTYRVMLVDFEDQSISDMEVDFTGSLLQLAHRYADAILCPLTWQGRGLVIMPDVDSNLEPALRDHTAGMQQMLQDWQQDFSKRHQVQVDCGLGSVHKLPELQRSYQEARMTLSYGRTKHERGFFRYYEDCGILSNIFAGGVESAFAFCRSALGRLLEYDGENEGDLLATLKLLLETNFNYSATAAELFVHANTVRYRSDKIEQLLMRDLSDPDVRFNLYAAVRVQEILVDMHILPDGYVGKVHEKVHGSEAAVNH</sequence>
<gene>
    <name evidence="4" type="ORF">MITSMUL_04607</name>
</gene>
<evidence type="ECO:0000313" key="4">
    <source>
        <dbReference type="EMBL" id="EEX68543.1"/>
    </source>
</evidence>
<dbReference type="EMBL" id="ABWK02000017">
    <property type="protein sequence ID" value="EEX68543.1"/>
    <property type="molecule type" value="Genomic_DNA"/>
</dbReference>
<dbReference type="STRING" id="500635.MITSMUL_04607"/>
<dbReference type="HOGENOM" id="CLU_696236_0_0_9"/>
<proteinExistence type="inferred from homology"/>
<dbReference type="PATRIC" id="fig|500635.8.peg.1325"/>
<dbReference type="InterPro" id="IPR051448">
    <property type="entry name" value="CdaR-like_regulators"/>
</dbReference>
<dbReference type="InterPro" id="IPR042070">
    <property type="entry name" value="PucR_C-HTH_sf"/>
</dbReference>
<feature type="domain" description="PucR C-terminal helix-turn-helix" evidence="2">
    <location>
        <begin position="329"/>
        <end position="387"/>
    </location>
</feature>
<dbReference type="InterPro" id="IPR041522">
    <property type="entry name" value="CdaR_GGDEF"/>
</dbReference>
<dbReference type="Proteomes" id="UP000003671">
    <property type="component" value="Unassembled WGS sequence"/>
</dbReference>
<dbReference type="PANTHER" id="PTHR33744">
    <property type="entry name" value="CARBOHYDRATE DIACID REGULATOR"/>
    <property type="match status" value="1"/>
</dbReference>
<organism evidence="4 5">
    <name type="scientific">Mitsuokella multacida DSM 20544</name>
    <dbReference type="NCBI Taxonomy" id="500635"/>
    <lineage>
        <taxon>Bacteria</taxon>
        <taxon>Bacillati</taxon>
        <taxon>Bacillota</taxon>
        <taxon>Negativicutes</taxon>
        <taxon>Selenomonadales</taxon>
        <taxon>Selenomonadaceae</taxon>
        <taxon>Mitsuokella</taxon>
    </lineage>
</organism>